<comment type="caution">
    <text evidence="1">The sequence shown here is derived from an EMBL/GenBank/DDBJ whole genome shotgun (WGS) entry which is preliminary data.</text>
</comment>
<organism evidence="1 2">
    <name type="scientific">Sporichthya brevicatena</name>
    <dbReference type="NCBI Taxonomy" id="171442"/>
    <lineage>
        <taxon>Bacteria</taxon>
        <taxon>Bacillati</taxon>
        <taxon>Actinomycetota</taxon>
        <taxon>Actinomycetes</taxon>
        <taxon>Sporichthyales</taxon>
        <taxon>Sporichthyaceae</taxon>
        <taxon>Sporichthya</taxon>
    </lineage>
</organism>
<protein>
    <submittedName>
        <fullName evidence="1">Uncharacterized protein</fullName>
    </submittedName>
</protein>
<sequence>MSVFDFGVRGYQPEWLRGPDEVITAHAERLRGLLGRRLTGAHLMWDLRRDCWWADGPVVFDFEGRQVEINHMQMDLVSITWDAIHVGTRVDWLGGHRSRRWIPTFGGPKIGWRSNAHRDLATLAGRVLTGVQVLVHRSERPGDFANGTVSIGFSFNDRRVEVFNALDENGLSFDPLGLEHVVVWEASV</sequence>
<dbReference type="EMBL" id="BAAAHE010000008">
    <property type="protein sequence ID" value="GAA0610843.1"/>
    <property type="molecule type" value="Genomic_DNA"/>
</dbReference>
<proteinExistence type="predicted"/>
<dbReference type="Proteomes" id="UP001500957">
    <property type="component" value="Unassembled WGS sequence"/>
</dbReference>
<accession>A0ABN1GGE4</accession>
<keyword evidence="2" id="KW-1185">Reference proteome</keyword>
<evidence type="ECO:0000313" key="2">
    <source>
        <dbReference type="Proteomes" id="UP001500957"/>
    </source>
</evidence>
<gene>
    <name evidence="1" type="ORF">GCM10009547_11100</name>
</gene>
<evidence type="ECO:0000313" key="1">
    <source>
        <dbReference type="EMBL" id="GAA0610843.1"/>
    </source>
</evidence>
<name>A0ABN1GGE4_9ACTN</name>
<reference evidence="1 2" key="1">
    <citation type="journal article" date="2019" name="Int. J. Syst. Evol. Microbiol.">
        <title>The Global Catalogue of Microorganisms (GCM) 10K type strain sequencing project: providing services to taxonomists for standard genome sequencing and annotation.</title>
        <authorList>
            <consortium name="The Broad Institute Genomics Platform"/>
            <consortium name="The Broad Institute Genome Sequencing Center for Infectious Disease"/>
            <person name="Wu L."/>
            <person name="Ma J."/>
        </authorList>
    </citation>
    <scope>NUCLEOTIDE SEQUENCE [LARGE SCALE GENOMIC DNA]</scope>
    <source>
        <strain evidence="1 2">JCM 10671</strain>
    </source>
</reference>